<accession>A0A5N6QDW6</accession>
<name>A0A5N6QDW6_9ROSI</name>
<keyword evidence="2" id="KW-1185">Reference proteome</keyword>
<protein>
    <submittedName>
        <fullName evidence="1">Uncharacterized protein</fullName>
    </submittedName>
</protein>
<dbReference type="EMBL" id="CM017321">
    <property type="protein sequence ID" value="KAE7996390.1"/>
    <property type="molecule type" value="Genomic_DNA"/>
</dbReference>
<evidence type="ECO:0000313" key="2">
    <source>
        <dbReference type="Proteomes" id="UP000327013"/>
    </source>
</evidence>
<gene>
    <name evidence="1" type="ORF">FH972_001120</name>
</gene>
<dbReference type="AlphaFoldDB" id="A0A5N6QDW6"/>
<proteinExistence type="predicted"/>
<sequence>MDRACPISSKHVEWSYILNNGKCTSTDPFPNSTSAKVYAKTFIKQGSSLYPIPIT</sequence>
<organism evidence="1 2">
    <name type="scientific">Carpinus fangiana</name>
    <dbReference type="NCBI Taxonomy" id="176857"/>
    <lineage>
        <taxon>Eukaryota</taxon>
        <taxon>Viridiplantae</taxon>
        <taxon>Streptophyta</taxon>
        <taxon>Embryophyta</taxon>
        <taxon>Tracheophyta</taxon>
        <taxon>Spermatophyta</taxon>
        <taxon>Magnoliopsida</taxon>
        <taxon>eudicotyledons</taxon>
        <taxon>Gunneridae</taxon>
        <taxon>Pentapetalae</taxon>
        <taxon>rosids</taxon>
        <taxon>fabids</taxon>
        <taxon>Fagales</taxon>
        <taxon>Betulaceae</taxon>
        <taxon>Carpinus</taxon>
    </lineage>
</organism>
<dbReference type="Proteomes" id="UP000327013">
    <property type="component" value="Chromosome 1"/>
</dbReference>
<reference evidence="1 2" key="1">
    <citation type="submission" date="2019-06" db="EMBL/GenBank/DDBJ databases">
        <title>A chromosomal-level reference genome of Carpinus fangiana (Coryloideae, Betulaceae).</title>
        <authorList>
            <person name="Yang X."/>
            <person name="Wang Z."/>
            <person name="Zhang L."/>
            <person name="Hao G."/>
            <person name="Liu J."/>
            <person name="Yang Y."/>
        </authorList>
    </citation>
    <scope>NUCLEOTIDE SEQUENCE [LARGE SCALE GENOMIC DNA]</scope>
    <source>
        <strain evidence="1">Cfa_2016G</strain>
        <tissue evidence="1">Leaf</tissue>
    </source>
</reference>
<evidence type="ECO:0000313" key="1">
    <source>
        <dbReference type="EMBL" id="KAE7996390.1"/>
    </source>
</evidence>